<dbReference type="PANTHER" id="PTHR43673:SF10">
    <property type="entry name" value="NADH DEHYDROGENASE_NAD(P)H NITROREDUCTASE XCC3605-RELATED"/>
    <property type="match status" value="1"/>
</dbReference>
<evidence type="ECO:0000256" key="1">
    <source>
        <dbReference type="ARBA" id="ARBA00007118"/>
    </source>
</evidence>
<keyword evidence="5" id="KW-1185">Reference proteome</keyword>
<sequence>MSHELLEELIDLGRYAPTGSNKQQVHWTVFENAAEVRRLVPLVIDWARLMAPKIPDQATAKSMESLALAWDKGEDAILRGAPHLIMVHSQGDIPSAHADCVISLTYLELYAASKGLGTCWAGYLTSAANVYPPLREALGLPEGHRCFGAVMLGYPQYKYYRRPKRNAPLVTWR</sequence>
<reference evidence="4 5" key="1">
    <citation type="submission" date="2016-09" db="EMBL/GenBank/DDBJ databases">
        <title>Complete genome of Desulfosporosinus sp. OL.</title>
        <authorList>
            <person name="Mardanov A."/>
            <person name="Beletsky A."/>
            <person name="Panova A."/>
            <person name="Karnachuk O."/>
            <person name="Ravin N."/>
        </authorList>
    </citation>
    <scope>NUCLEOTIDE SEQUENCE [LARGE SCALE GENOMIC DNA]</scope>
    <source>
        <strain evidence="4 5">OL</strain>
    </source>
</reference>
<evidence type="ECO:0000313" key="4">
    <source>
        <dbReference type="EMBL" id="OLN33077.1"/>
    </source>
</evidence>
<dbReference type="STRING" id="1888891.DSOL_0804"/>
<evidence type="ECO:0000256" key="2">
    <source>
        <dbReference type="ARBA" id="ARBA00023002"/>
    </source>
</evidence>
<dbReference type="SUPFAM" id="SSF55469">
    <property type="entry name" value="FMN-dependent nitroreductase-like"/>
    <property type="match status" value="1"/>
</dbReference>
<comment type="caution">
    <text evidence="4">The sequence shown here is derived from an EMBL/GenBank/DDBJ whole genome shotgun (WGS) entry which is preliminary data.</text>
</comment>
<dbReference type="AlphaFoldDB" id="A0A1Q8R0F8"/>
<evidence type="ECO:0000313" key="5">
    <source>
        <dbReference type="Proteomes" id="UP000186102"/>
    </source>
</evidence>
<evidence type="ECO:0000259" key="3">
    <source>
        <dbReference type="Pfam" id="PF00881"/>
    </source>
</evidence>
<gene>
    <name evidence="4" type="ORF">DSOL_0804</name>
</gene>
<dbReference type="InterPro" id="IPR000415">
    <property type="entry name" value="Nitroreductase-like"/>
</dbReference>
<accession>A0A1Q8R0F8</accession>
<organism evidence="4 5">
    <name type="scientific">Desulfosporosinus metallidurans</name>
    <dbReference type="NCBI Taxonomy" id="1888891"/>
    <lineage>
        <taxon>Bacteria</taxon>
        <taxon>Bacillati</taxon>
        <taxon>Bacillota</taxon>
        <taxon>Clostridia</taxon>
        <taxon>Eubacteriales</taxon>
        <taxon>Desulfitobacteriaceae</taxon>
        <taxon>Desulfosporosinus</taxon>
    </lineage>
</organism>
<dbReference type="PANTHER" id="PTHR43673">
    <property type="entry name" value="NAD(P)H NITROREDUCTASE YDGI-RELATED"/>
    <property type="match status" value="1"/>
</dbReference>
<name>A0A1Q8R0F8_9FIRM</name>
<dbReference type="Gene3D" id="3.40.109.10">
    <property type="entry name" value="NADH Oxidase"/>
    <property type="match status" value="1"/>
</dbReference>
<dbReference type="EMBL" id="MLBF01000004">
    <property type="protein sequence ID" value="OLN33077.1"/>
    <property type="molecule type" value="Genomic_DNA"/>
</dbReference>
<proteinExistence type="inferred from homology"/>
<dbReference type="Proteomes" id="UP000186102">
    <property type="component" value="Unassembled WGS sequence"/>
</dbReference>
<protein>
    <submittedName>
        <fullName evidence="4">Ferredoxin</fullName>
    </submittedName>
</protein>
<keyword evidence="2" id="KW-0560">Oxidoreductase</keyword>
<dbReference type="CDD" id="cd02143">
    <property type="entry name" value="nitroreductase_FeS-like"/>
    <property type="match status" value="1"/>
</dbReference>
<feature type="domain" description="Nitroreductase" evidence="3">
    <location>
        <begin position="2"/>
        <end position="154"/>
    </location>
</feature>
<dbReference type="InterPro" id="IPR029479">
    <property type="entry name" value="Nitroreductase"/>
</dbReference>
<dbReference type="Pfam" id="PF00881">
    <property type="entry name" value="Nitroreductase"/>
    <property type="match status" value="1"/>
</dbReference>
<comment type="similarity">
    <text evidence="1">Belongs to the nitroreductase family.</text>
</comment>
<dbReference type="GO" id="GO:0016491">
    <property type="term" value="F:oxidoreductase activity"/>
    <property type="evidence" value="ECO:0007669"/>
    <property type="project" value="UniProtKB-KW"/>
</dbReference>